<reference evidence="7" key="1">
    <citation type="journal article" date="2008" name="J. Bacteriol.">
        <title>Genome sequence of the fish pathogen Renibacterium salmoninarum suggests reductive evolution away from an environmental Arthrobacter ancestor.</title>
        <authorList>
            <person name="Wiens G.D."/>
            <person name="Rockey D.D."/>
            <person name="Wu Z."/>
            <person name="Chang J."/>
            <person name="Levy R."/>
            <person name="Crane S."/>
            <person name="Chen D.S."/>
            <person name="Capri G.R."/>
            <person name="Burnett J.R."/>
            <person name="Sudheesh P.S."/>
            <person name="Schipma M.J."/>
            <person name="Burd H."/>
            <person name="Bhattacharyya A."/>
            <person name="Rhodes L.D."/>
            <person name="Kaul R."/>
            <person name="Strom M.S."/>
        </authorList>
    </citation>
    <scope>NUCLEOTIDE SEQUENCE [LARGE SCALE GENOMIC DNA]</scope>
    <source>
        <strain evidence="7">ATCC 33209 / DSM 20767 / JCM 11484 / NBRC 15589 / NCIMB 2235</strain>
    </source>
</reference>
<feature type="domain" description="Nudix hydrolase" evidence="5">
    <location>
        <begin position="2"/>
        <end position="129"/>
    </location>
</feature>
<dbReference type="InterPro" id="IPR000086">
    <property type="entry name" value="NUDIX_hydrolase_dom"/>
</dbReference>
<gene>
    <name evidence="6" type="ordered locus">RSal33209_1479</name>
</gene>
<dbReference type="InterPro" id="IPR015797">
    <property type="entry name" value="NUDIX_hydrolase-like_dom_sf"/>
</dbReference>
<dbReference type="SUPFAM" id="SSF55811">
    <property type="entry name" value="Nudix"/>
    <property type="match status" value="1"/>
</dbReference>
<dbReference type="CDD" id="cd04690">
    <property type="entry name" value="NUDIX_Hydrolase"/>
    <property type="match status" value="1"/>
</dbReference>
<dbReference type="Proteomes" id="UP000002007">
    <property type="component" value="Chromosome"/>
</dbReference>
<dbReference type="KEGG" id="rsa:RSal33209_1479"/>
<accession>A9WNQ2</accession>
<dbReference type="PROSITE" id="PS00893">
    <property type="entry name" value="NUDIX_BOX"/>
    <property type="match status" value="1"/>
</dbReference>
<dbReference type="EMBL" id="CP000910">
    <property type="protein sequence ID" value="ABY23215.1"/>
    <property type="molecule type" value="Genomic_DNA"/>
</dbReference>
<comment type="cofactor">
    <cofactor evidence="1">
        <name>Mg(2+)</name>
        <dbReference type="ChEBI" id="CHEBI:18420"/>
    </cofactor>
</comment>
<evidence type="ECO:0000313" key="7">
    <source>
        <dbReference type="Proteomes" id="UP000002007"/>
    </source>
</evidence>
<dbReference type="AlphaFoldDB" id="A9WNQ2"/>
<sequence>MNRIVTVSAVAFLNQNNELLTVRKRNSQRFRLPGGKPDDGETPLETAIREVREETGIEVPSSALTSLGRWLGEAANDDADQVCADLYLADGLWQAAPQAEIAELRWIPLDADGPELAPLLRHFLLPTLRDRFISQP</sequence>
<dbReference type="InterPro" id="IPR020476">
    <property type="entry name" value="Nudix_hydrolase"/>
</dbReference>
<dbReference type="PANTHER" id="PTHR43046:SF14">
    <property type="entry name" value="MUTT_NUDIX FAMILY PROTEIN"/>
    <property type="match status" value="1"/>
</dbReference>
<dbReference type="eggNOG" id="COG0494">
    <property type="taxonomic scope" value="Bacteria"/>
</dbReference>
<keyword evidence="7" id="KW-1185">Reference proteome</keyword>
<dbReference type="PROSITE" id="PS51462">
    <property type="entry name" value="NUDIX"/>
    <property type="match status" value="1"/>
</dbReference>
<dbReference type="GO" id="GO:0016787">
    <property type="term" value="F:hydrolase activity"/>
    <property type="evidence" value="ECO:0007669"/>
    <property type="project" value="UniProtKB-KW"/>
</dbReference>
<dbReference type="PANTHER" id="PTHR43046">
    <property type="entry name" value="GDP-MANNOSE MANNOSYL HYDROLASE"/>
    <property type="match status" value="1"/>
</dbReference>
<dbReference type="RefSeq" id="WP_012244896.1">
    <property type="nucleotide sequence ID" value="NC_010168.1"/>
</dbReference>
<protein>
    <submittedName>
        <fullName evidence="6">Phosphohydrolase (MutT/nudix family protein)</fullName>
    </submittedName>
</protein>
<dbReference type="STRING" id="288705.RSal33209_1479"/>
<evidence type="ECO:0000256" key="1">
    <source>
        <dbReference type="ARBA" id="ARBA00001946"/>
    </source>
</evidence>
<dbReference type="Gene3D" id="3.90.79.10">
    <property type="entry name" value="Nucleoside Triphosphate Pyrophosphohydrolase"/>
    <property type="match status" value="1"/>
</dbReference>
<dbReference type="Pfam" id="PF00293">
    <property type="entry name" value="NUDIX"/>
    <property type="match status" value="1"/>
</dbReference>
<evidence type="ECO:0000313" key="6">
    <source>
        <dbReference type="EMBL" id="ABY23215.1"/>
    </source>
</evidence>
<dbReference type="InterPro" id="IPR020084">
    <property type="entry name" value="NUDIX_hydrolase_CS"/>
</dbReference>
<dbReference type="HOGENOM" id="CLU_037162_13_0_11"/>
<evidence type="ECO:0000256" key="3">
    <source>
        <dbReference type="ARBA" id="ARBA00022801"/>
    </source>
</evidence>
<evidence type="ECO:0000259" key="5">
    <source>
        <dbReference type="PROSITE" id="PS51462"/>
    </source>
</evidence>
<organism evidence="6 7">
    <name type="scientific">Renibacterium salmoninarum (strain ATCC 33209 / DSM 20767 / JCM 11484 / NBRC 15589 / NCIMB 2235)</name>
    <dbReference type="NCBI Taxonomy" id="288705"/>
    <lineage>
        <taxon>Bacteria</taxon>
        <taxon>Bacillati</taxon>
        <taxon>Actinomycetota</taxon>
        <taxon>Actinomycetes</taxon>
        <taxon>Micrococcales</taxon>
        <taxon>Micrococcaceae</taxon>
        <taxon>Renibacterium</taxon>
    </lineage>
</organism>
<keyword evidence="3 4" id="KW-0378">Hydrolase</keyword>
<proteinExistence type="inferred from homology"/>
<evidence type="ECO:0000256" key="4">
    <source>
        <dbReference type="RuleBase" id="RU003476"/>
    </source>
</evidence>
<name>A9WNQ2_RENSM</name>
<evidence type="ECO:0000256" key="2">
    <source>
        <dbReference type="ARBA" id="ARBA00005582"/>
    </source>
</evidence>
<comment type="similarity">
    <text evidence="2 4">Belongs to the Nudix hydrolase family.</text>
</comment>
<dbReference type="PRINTS" id="PR00502">
    <property type="entry name" value="NUDIXFAMILY"/>
</dbReference>